<evidence type="ECO:0000256" key="11">
    <source>
        <dbReference type="ARBA" id="ARBA00022741"/>
    </source>
</evidence>
<comment type="cofactor">
    <cofactor evidence="1 15">
        <name>Mg(2+)</name>
        <dbReference type="ChEBI" id="CHEBI:18420"/>
    </cofactor>
</comment>
<keyword evidence="12 15" id="KW-0460">Magnesium</keyword>
<dbReference type="OrthoDB" id="9802824at2"/>
<dbReference type="GO" id="GO:0000166">
    <property type="term" value="F:nucleotide binding"/>
    <property type="evidence" value="ECO:0007669"/>
    <property type="project" value="UniProtKB-KW"/>
</dbReference>
<keyword evidence="6 15" id="KW-0963">Cytoplasm</keyword>
<organism evidence="17 18">
    <name type="scientific">Mycoplasmopsis gallinacea</name>
    <dbReference type="NCBI Taxonomy" id="29556"/>
    <lineage>
        <taxon>Bacteria</taxon>
        <taxon>Bacillati</taxon>
        <taxon>Mycoplasmatota</taxon>
        <taxon>Mycoplasmoidales</taxon>
        <taxon>Metamycoplasmataceae</taxon>
        <taxon>Mycoplasmopsis</taxon>
    </lineage>
</organism>
<dbReference type="GO" id="GO:0004422">
    <property type="term" value="F:hypoxanthine phosphoribosyltransferase activity"/>
    <property type="evidence" value="ECO:0007669"/>
    <property type="project" value="InterPro"/>
</dbReference>
<dbReference type="Gene3D" id="3.40.50.2020">
    <property type="match status" value="1"/>
</dbReference>
<comment type="subcellular location">
    <subcellularLocation>
        <location evidence="2 15">Cytoplasm</location>
    </subcellularLocation>
</comment>
<dbReference type="InterPro" id="IPR000836">
    <property type="entry name" value="PRTase_dom"/>
</dbReference>
<evidence type="ECO:0000256" key="6">
    <source>
        <dbReference type="ARBA" id="ARBA00022490"/>
    </source>
</evidence>
<name>A0A449A2C7_9BACT</name>
<keyword evidence="18" id="KW-1185">Reference proteome</keyword>
<keyword evidence="8 15" id="KW-0808">Transferase</keyword>
<dbReference type="SUPFAM" id="SSF53271">
    <property type="entry name" value="PRTase-like"/>
    <property type="match status" value="1"/>
</dbReference>
<dbReference type="GO" id="GO:0032264">
    <property type="term" value="P:IMP salvage"/>
    <property type="evidence" value="ECO:0007669"/>
    <property type="project" value="UniProtKB-UniPathway"/>
</dbReference>
<dbReference type="GO" id="GO:0046100">
    <property type="term" value="P:hypoxanthine metabolic process"/>
    <property type="evidence" value="ECO:0007669"/>
    <property type="project" value="TreeGrafter"/>
</dbReference>
<comment type="pathway">
    <text evidence="4">Purine metabolism; GMP biosynthesis via salvage pathway; GMP from guanine: step 1/1.</text>
</comment>
<comment type="pathway">
    <text evidence="3 15">Purine metabolism; IMP biosynthesis via salvage pathway; IMP from hypoxanthine: step 1/1.</text>
</comment>
<dbReference type="InterPro" id="IPR050408">
    <property type="entry name" value="HGPRT"/>
</dbReference>
<dbReference type="InterPro" id="IPR005904">
    <property type="entry name" value="Hxn_phspho_trans"/>
</dbReference>
<comment type="catalytic activity">
    <reaction evidence="13">
        <text>GMP + diphosphate = guanine + 5-phospho-alpha-D-ribose 1-diphosphate</text>
        <dbReference type="Rhea" id="RHEA:25424"/>
        <dbReference type="ChEBI" id="CHEBI:16235"/>
        <dbReference type="ChEBI" id="CHEBI:33019"/>
        <dbReference type="ChEBI" id="CHEBI:58017"/>
        <dbReference type="ChEBI" id="CHEBI:58115"/>
        <dbReference type="EC" id="2.4.2.8"/>
    </reaction>
    <physiologicalReaction direction="right-to-left" evidence="13">
        <dbReference type="Rhea" id="RHEA:25426"/>
    </physiologicalReaction>
</comment>
<gene>
    <name evidence="17" type="primary">hpt</name>
    <name evidence="17" type="ORF">NCTC10183_00139</name>
</gene>
<dbReference type="Pfam" id="PF00156">
    <property type="entry name" value="Pribosyltran"/>
    <property type="match status" value="1"/>
</dbReference>
<feature type="domain" description="Phosphoribosyltransferase" evidence="16">
    <location>
        <begin position="20"/>
        <end position="172"/>
    </location>
</feature>
<evidence type="ECO:0000256" key="15">
    <source>
        <dbReference type="RuleBase" id="RU364099"/>
    </source>
</evidence>
<keyword evidence="7 15" id="KW-0328">Glycosyltransferase</keyword>
<evidence type="ECO:0000256" key="3">
    <source>
        <dbReference type="ARBA" id="ARBA00004669"/>
    </source>
</evidence>
<accession>A0A449A2C7</accession>
<evidence type="ECO:0000256" key="8">
    <source>
        <dbReference type="ARBA" id="ARBA00022679"/>
    </source>
</evidence>
<evidence type="ECO:0000256" key="2">
    <source>
        <dbReference type="ARBA" id="ARBA00004496"/>
    </source>
</evidence>
<dbReference type="FunFam" id="3.40.50.2020:FF:000006">
    <property type="entry name" value="Hypoxanthine phosphoribosyltransferase"/>
    <property type="match status" value="1"/>
</dbReference>
<dbReference type="EC" id="2.4.2.8" evidence="15"/>
<dbReference type="GO" id="GO:0032263">
    <property type="term" value="P:GMP salvage"/>
    <property type="evidence" value="ECO:0007669"/>
    <property type="project" value="TreeGrafter"/>
</dbReference>
<evidence type="ECO:0000256" key="13">
    <source>
        <dbReference type="ARBA" id="ARBA00048811"/>
    </source>
</evidence>
<dbReference type="PANTHER" id="PTHR43340">
    <property type="entry name" value="HYPOXANTHINE-GUANINE PHOSPHORIBOSYLTRANSFERASE"/>
    <property type="match status" value="1"/>
</dbReference>
<proteinExistence type="inferred from homology"/>
<evidence type="ECO:0000256" key="12">
    <source>
        <dbReference type="ARBA" id="ARBA00022842"/>
    </source>
</evidence>
<reference evidence="17 18" key="1">
    <citation type="submission" date="2019-01" db="EMBL/GenBank/DDBJ databases">
        <authorList>
            <consortium name="Pathogen Informatics"/>
        </authorList>
    </citation>
    <scope>NUCLEOTIDE SEQUENCE [LARGE SCALE GENOMIC DNA]</scope>
    <source>
        <strain evidence="17 18">NCTC10183</strain>
    </source>
</reference>
<dbReference type="GO" id="GO:0052657">
    <property type="term" value="F:guanine phosphoribosyltransferase activity"/>
    <property type="evidence" value="ECO:0007669"/>
    <property type="project" value="UniProtKB-ARBA"/>
</dbReference>
<evidence type="ECO:0000256" key="7">
    <source>
        <dbReference type="ARBA" id="ARBA00022676"/>
    </source>
</evidence>
<dbReference type="NCBIfam" id="TIGR01203">
    <property type="entry name" value="HGPRTase"/>
    <property type="match status" value="1"/>
</dbReference>
<dbReference type="PANTHER" id="PTHR43340:SF1">
    <property type="entry name" value="HYPOXANTHINE PHOSPHORIBOSYLTRANSFERASE"/>
    <property type="match status" value="1"/>
</dbReference>
<evidence type="ECO:0000313" key="17">
    <source>
        <dbReference type="EMBL" id="VEU58381.1"/>
    </source>
</evidence>
<evidence type="ECO:0000256" key="1">
    <source>
        <dbReference type="ARBA" id="ARBA00001946"/>
    </source>
</evidence>
<evidence type="ECO:0000256" key="5">
    <source>
        <dbReference type="ARBA" id="ARBA00008391"/>
    </source>
</evidence>
<dbReference type="AlphaFoldDB" id="A0A449A2C7"/>
<evidence type="ECO:0000259" key="16">
    <source>
        <dbReference type="Pfam" id="PF00156"/>
    </source>
</evidence>
<dbReference type="GO" id="GO:0005829">
    <property type="term" value="C:cytosol"/>
    <property type="evidence" value="ECO:0007669"/>
    <property type="project" value="TreeGrafter"/>
</dbReference>
<dbReference type="EMBL" id="LR214950">
    <property type="protein sequence ID" value="VEU58381.1"/>
    <property type="molecule type" value="Genomic_DNA"/>
</dbReference>
<evidence type="ECO:0000256" key="14">
    <source>
        <dbReference type="ARBA" id="ARBA00049402"/>
    </source>
</evidence>
<dbReference type="InterPro" id="IPR029057">
    <property type="entry name" value="PRTase-like"/>
</dbReference>
<comment type="similarity">
    <text evidence="5 15">Belongs to the purine/pyrimidine phosphoribosyltransferase family.</text>
</comment>
<evidence type="ECO:0000256" key="4">
    <source>
        <dbReference type="ARBA" id="ARBA00004676"/>
    </source>
</evidence>
<evidence type="ECO:0000256" key="10">
    <source>
        <dbReference type="ARBA" id="ARBA00022726"/>
    </source>
</evidence>
<keyword evidence="10 15" id="KW-0660">Purine salvage</keyword>
<keyword evidence="9 15" id="KW-0479">Metal-binding</keyword>
<evidence type="ECO:0000313" key="18">
    <source>
        <dbReference type="Proteomes" id="UP000290568"/>
    </source>
</evidence>
<sequence length="190" mass="21769">MLTKKGEIVQSKHPWVEKVLYDQSFIESKIKECAKWVNETYKDSKDLILVGLLKGSVPFLAQLIKDIDVDHVLDFMIASSYSGSHASSGSVKIIMDLDNDIENKDVLIIEDIIDSGITLDKIKKMLLERHPKSLRILTLMDKPYNRKVDLKADKFGFEVENAFLVGFGLDYQEKLRNLNYIGVMDKKFIK</sequence>
<dbReference type="GO" id="GO:0000287">
    <property type="term" value="F:magnesium ion binding"/>
    <property type="evidence" value="ECO:0007669"/>
    <property type="project" value="TreeGrafter"/>
</dbReference>
<dbReference type="UniPathway" id="UPA00591">
    <property type="reaction ID" value="UER00648"/>
</dbReference>
<keyword evidence="11 15" id="KW-0547">Nucleotide-binding</keyword>
<comment type="catalytic activity">
    <reaction evidence="14">
        <text>IMP + diphosphate = hypoxanthine + 5-phospho-alpha-D-ribose 1-diphosphate</text>
        <dbReference type="Rhea" id="RHEA:17973"/>
        <dbReference type="ChEBI" id="CHEBI:17368"/>
        <dbReference type="ChEBI" id="CHEBI:33019"/>
        <dbReference type="ChEBI" id="CHEBI:58017"/>
        <dbReference type="ChEBI" id="CHEBI:58053"/>
        <dbReference type="EC" id="2.4.2.8"/>
    </reaction>
    <physiologicalReaction direction="right-to-left" evidence="14">
        <dbReference type="Rhea" id="RHEA:17975"/>
    </physiologicalReaction>
</comment>
<protein>
    <recommendedName>
        <fullName evidence="15">Hypoxanthine phosphoribosyltransferase</fullName>
        <ecNumber evidence="15">2.4.2.8</ecNumber>
    </recommendedName>
</protein>
<evidence type="ECO:0000256" key="9">
    <source>
        <dbReference type="ARBA" id="ARBA00022723"/>
    </source>
</evidence>
<dbReference type="GO" id="GO:0006178">
    <property type="term" value="P:guanine salvage"/>
    <property type="evidence" value="ECO:0007669"/>
    <property type="project" value="TreeGrafter"/>
</dbReference>
<dbReference type="Proteomes" id="UP000290568">
    <property type="component" value="Chromosome"/>
</dbReference>
<dbReference type="CDD" id="cd06223">
    <property type="entry name" value="PRTases_typeI"/>
    <property type="match status" value="1"/>
</dbReference>
<dbReference type="GO" id="GO:0006166">
    <property type="term" value="P:purine ribonucleoside salvage"/>
    <property type="evidence" value="ECO:0007669"/>
    <property type="project" value="UniProtKB-KW"/>
</dbReference>